<dbReference type="AlphaFoldDB" id="A0AAU7VUA7"/>
<dbReference type="GO" id="GO:0045892">
    <property type="term" value="P:negative regulation of DNA-templated transcription"/>
    <property type="evidence" value="ECO:0007669"/>
    <property type="project" value="TreeGrafter"/>
</dbReference>
<dbReference type="PANTHER" id="PTHR38039:SF1">
    <property type="entry name" value="TOXIN YOEB"/>
    <property type="match status" value="1"/>
</dbReference>
<evidence type="ECO:0000313" key="8">
    <source>
        <dbReference type="EMBL" id="XBX78014.1"/>
    </source>
</evidence>
<keyword evidence="5" id="KW-0378">Hydrolase</keyword>
<keyword evidence="2" id="KW-1277">Toxin-antitoxin system</keyword>
<dbReference type="GO" id="GO:0004519">
    <property type="term" value="F:endonuclease activity"/>
    <property type="evidence" value="ECO:0007669"/>
    <property type="project" value="UniProtKB-KW"/>
</dbReference>
<dbReference type="InterPro" id="IPR009614">
    <property type="entry name" value="YoeB_toxin"/>
</dbReference>
<evidence type="ECO:0000256" key="1">
    <source>
        <dbReference type="ARBA" id="ARBA00008172"/>
    </source>
</evidence>
<evidence type="ECO:0000256" key="7">
    <source>
        <dbReference type="ARBA" id="ARBA00050056"/>
    </source>
</evidence>
<dbReference type="GO" id="GO:0006401">
    <property type="term" value="P:RNA catabolic process"/>
    <property type="evidence" value="ECO:0007669"/>
    <property type="project" value="InterPro"/>
</dbReference>
<name>A0AAU7VUA7_9MICO</name>
<evidence type="ECO:0000256" key="6">
    <source>
        <dbReference type="ARBA" id="ARBA00030388"/>
    </source>
</evidence>
<keyword evidence="3" id="KW-0540">Nuclease</keyword>
<dbReference type="NCBIfam" id="TIGR02116">
    <property type="entry name" value="toxin_Txe_YoeB"/>
    <property type="match status" value="1"/>
</dbReference>
<evidence type="ECO:0000256" key="5">
    <source>
        <dbReference type="ARBA" id="ARBA00022801"/>
    </source>
</evidence>
<accession>A0AAU7VUA7</accession>
<dbReference type="RefSeq" id="WP_350351403.1">
    <property type="nucleotide sequence ID" value="NZ_CP158357.1"/>
</dbReference>
<comment type="similarity">
    <text evidence="1">Belongs to the YoeB family.</text>
</comment>
<dbReference type="Pfam" id="PF06769">
    <property type="entry name" value="YoeB_toxin"/>
    <property type="match status" value="1"/>
</dbReference>
<dbReference type="PANTHER" id="PTHR38039">
    <property type="entry name" value="TOXIN YOEB"/>
    <property type="match status" value="1"/>
</dbReference>
<evidence type="ECO:0000256" key="2">
    <source>
        <dbReference type="ARBA" id="ARBA00022649"/>
    </source>
</evidence>
<sequence length="88" mass="10460">MSQRLLVWTAEGWEDYVYWQTQDRRTLKRINLLIADVLRDDPLEGIGKPEPLKHVLAGAWSRRIDETNRLVYTATDHHVTVLQARYHY</sequence>
<keyword evidence="4" id="KW-0255">Endonuclease</keyword>
<dbReference type="SUPFAM" id="SSF143011">
    <property type="entry name" value="RelE-like"/>
    <property type="match status" value="1"/>
</dbReference>
<organism evidence="8">
    <name type="scientific">Microbacterium sp. A8/3-1</name>
    <dbReference type="NCBI Taxonomy" id="3160749"/>
    <lineage>
        <taxon>Bacteria</taxon>
        <taxon>Bacillati</taxon>
        <taxon>Actinomycetota</taxon>
        <taxon>Actinomycetes</taxon>
        <taxon>Micrococcales</taxon>
        <taxon>Microbacteriaceae</taxon>
        <taxon>Microbacterium</taxon>
    </lineage>
</organism>
<protein>
    <recommendedName>
        <fullName evidence="7">Endoribonuclease YoeB</fullName>
    </recommendedName>
    <alternativeName>
        <fullName evidence="6">Putative mRNA interferase YoeB</fullName>
    </alternativeName>
</protein>
<dbReference type="GO" id="GO:0016787">
    <property type="term" value="F:hydrolase activity"/>
    <property type="evidence" value="ECO:0007669"/>
    <property type="project" value="UniProtKB-KW"/>
</dbReference>
<dbReference type="InterPro" id="IPR035093">
    <property type="entry name" value="RelE/ParE_toxin_dom_sf"/>
</dbReference>
<evidence type="ECO:0000256" key="4">
    <source>
        <dbReference type="ARBA" id="ARBA00022759"/>
    </source>
</evidence>
<proteinExistence type="inferred from homology"/>
<dbReference type="EMBL" id="CP158357">
    <property type="protein sequence ID" value="XBX78014.1"/>
    <property type="molecule type" value="Genomic_DNA"/>
</dbReference>
<reference evidence="8" key="1">
    <citation type="submission" date="2024-06" db="EMBL/GenBank/DDBJ databases">
        <title>Draft genome sequence of Microbacterium sp. strain A8/3-1, isolated from Oxytropis tragacanthoides Fisch. ex DC. Root nodules in the Altai region of Russia.</title>
        <authorList>
            <person name="Sazanova A."/>
            <person name="Guro P."/>
            <person name="Kuznetsova I."/>
            <person name="Belimov A."/>
            <person name="Safronova V."/>
        </authorList>
    </citation>
    <scope>NUCLEOTIDE SEQUENCE</scope>
    <source>
        <strain evidence="8">A8/3-1</strain>
    </source>
</reference>
<gene>
    <name evidence="8" type="ORF">ABS642_19185</name>
</gene>
<dbReference type="Gene3D" id="3.30.2310.20">
    <property type="entry name" value="RelE-like"/>
    <property type="match status" value="1"/>
</dbReference>
<evidence type="ECO:0000256" key="3">
    <source>
        <dbReference type="ARBA" id="ARBA00022722"/>
    </source>
</evidence>